<keyword evidence="1" id="KW-0732">Signal</keyword>
<protein>
    <recommendedName>
        <fullName evidence="2">Xaa-Pro dipeptidyl-peptidase-like domain-containing protein</fullName>
    </recommendedName>
</protein>
<feature type="chain" id="PRO_5013648753" description="Xaa-Pro dipeptidyl-peptidase-like domain-containing protein" evidence="1">
    <location>
        <begin position="21"/>
        <end position="278"/>
    </location>
</feature>
<dbReference type="GO" id="GO:0052689">
    <property type="term" value="F:carboxylic ester hydrolase activity"/>
    <property type="evidence" value="ECO:0007669"/>
    <property type="project" value="TreeGrafter"/>
</dbReference>
<comment type="caution">
    <text evidence="3">The sequence shown here is derived from an EMBL/GenBank/DDBJ whole genome shotgun (WGS) entry which is preliminary data.</text>
</comment>
<dbReference type="PANTHER" id="PTHR43265:SF1">
    <property type="entry name" value="ESTERASE ESTD"/>
    <property type="match status" value="1"/>
</dbReference>
<gene>
    <name evidence="3" type="ORF">A9Q02_07065</name>
</gene>
<accession>A0A2H3KHC0</accession>
<sequence length="278" mass="29729">MRRWLGLLLLIVLVGCTAPAQQSEQAPAPTLLPTPLPTASAQARREISFPAADGTLLAGELALPTGSPPYPLVVIIHHSGPVDRTAYAYMEPLLLARGYAVFRFDKRGTGASEGSYGCCESDDALAAYQAATSAPEINQDYIFIAAQSIGTYNVAEQFAAYRTIAPPHGVALLSNLLDQAMIVAIEAPIHVIVADSEPELNLIGPEAVAAHQAALPYGASLYVAKGAEHTLFDITTGPIDWEDPGWAERYHRGAMASLLDWLDHQRIPLRAQSATDHP</sequence>
<dbReference type="AlphaFoldDB" id="A0A2H3KHC0"/>
<dbReference type="RefSeq" id="WP_097655485.1">
    <property type="nucleotide sequence ID" value="NZ_LYXE01000200.1"/>
</dbReference>
<dbReference type="Pfam" id="PF02129">
    <property type="entry name" value="Peptidase_S15"/>
    <property type="match status" value="1"/>
</dbReference>
<evidence type="ECO:0000313" key="4">
    <source>
        <dbReference type="Proteomes" id="UP000220922"/>
    </source>
</evidence>
<feature type="signal peptide" evidence="1">
    <location>
        <begin position="1"/>
        <end position="20"/>
    </location>
</feature>
<evidence type="ECO:0000256" key="1">
    <source>
        <dbReference type="SAM" id="SignalP"/>
    </source>
</evidence>
<evidence type="ECO:0000259" key="2">
    <source>
        <dbReference type="Pfam" id="PF02129"/>
    </source>
</evidence>
<proteinExistence type="predicted"/>
<dbReference type="PROSITE" id="PS51257">
    <property type="entry name" value="PROKAR_LIPOPROTEIN"/>
    <property type="match status" value="1"/>
</dbReference>
<evidence type="ECO:0000313" key="3">
    <source>
        <dbReference type="EMBL" id="PDV96448.1"/>
    </source>
</evidence>
<dbReference type="Proteomes" id="UP000220922">
    <property type="component" value="Unassembled WGS sequence"/>
</dbReference>
<dbReference type="InterPro" id="IPR053145">
    <property type="entry name" value="AB_hydrolase_Est10"/>
</dbReference>
<dbReference type="InterPro" id="IPR000383">
    <property type="entry name" value="Xaa-Pro-like_dom"/>
</dbReference>
<dbReference type="SUPFAM" id="SSF53474">
    <property type="entry name" value="alpha/beta-Hydrolases"/>
    <property type="match status" value="1"/>
</dbReference>
<reference evidence="3 4" key="1">
    <citation type="submission" date="2016-05" db="EMBL/GenBank/DDBJ databases">
        <authorList>
            <person name="Lavstsen T."/>
            <person name="Jespersen J.S."/>
        </authorList>
    </citation>
    <scope>NUCLEOTIDE SEQUENCE [LARGE SCALE GENOMIC DNA]</scope>
    <source>
        <strain evidence="3 4">B7-9</strain>
    </source>
</reference>
<dbReference type="Gene3D" id="3.40.50.1820">
    <property type="entry name" value="alpha/beta hydrolase"/>
    <property type="match status" value="1"/>
</dbReference>
<dbReference type="OrthoDB" id="9809549at2"/>
<keyword evidence="4" id="KW-1185">Reference proteome</keyword>
<organism evidence="3 4">
    <name type="scientific">Candidatus Chloroploca asiatica</name>
    <dbReference type="NCBI Taxonomy" id="1506545"/>
    <lineage>
        <taxon>Bacteria</taxon>
        <taxon>Bacillati</taxon>
        <taxon>Chloroflexota</taxon>
        <taxon>Chloroflexia</taxon>
        <taxon>Chloroflexales</taxon>
        <taxon>Chloroflexineae</taxon>
        <taxon>Oscillochloridaceae</taxon>
        <taxon>Candidatus Chloroploca</taxon>
    </lineage>
</organism>
<dbReference type="InterPro" id="IPR029058">
    <property type="entry name" value="AB_hydrolase_fold"/>
</dbReference>
<dbReference type="PANTHER" id="PTHR43265">
    <property type="entry name" value="ESTERASE ESTD"/>
    <property type="match status" value="1"/>
</dbReference>
<dbReference type="EMBL" id="LYXE01000200">
    <property type="protein sequence ID" value="PDV96448.1"/>
    <property type="molecule type" value="Genomic_DNA"/>
</dbReference>
<name>A0A2H3KHC0_9CHLR</name>
<feature type="domain" description="Xaa-Pro dipeptidyl-peptidase-like" evidence="2">
    <location>
        <begin position="53"/>
        <end position="129"/>
    </location>
</feature>